<protein>
    <recommendedName>
        <fullName evidence="1">DUF2314 domain-containing protein</fullName>
    </recommendedName>
</protein>
<gene>
    <name evidence="2" type="ORF">CEE69_03725</name>
</gene>
<name>A0A2G1WCM1_9BACT</name>
<dbReference type="Pfam" id="PF10077">
    <property type="entry name" value="DUF2314"/>
    <property type="match status" value="1"/>
</dbReference>
<comment type="caution">
    <text evidence="2">The sequence shown here is derived from an EMBL/GenBank/DDBJ whole genome shotgun (WGS) entry which is preliminary data.</text>
</comment>
<sequence length="270" mass="30181">MDEAAAKARKAFRYFWREMAWERRRIIPGLELAAVKATFTDPAEIREQDPDALECEHMWMMDINFDGRKVEGTLINSPSSLKSVSEGDRVRIPGRQVCDWMYVISGEVYGGFTVDLMRARMSNAERKQHDQAWGFDFGEVGIVNVVPPDFIGDEAPKKKGLFARFSHPEVKPQDYAKVAATEHPMSVNMRESFEETLSENPELVHEASDEGYTFLHQLALAGSLDGVDVCLKHGADPEKAAPNGMTPYTLAKSLGWKRVMARLQEAGAGG</sequence>
<dbReference type="Gene3D" id="1.25.40.20">
    <property type="entry name" value="Ankyrin repeat-containing domain"/>
    <property type="match status" value="1"/>
</dbReference>
<accession>A0A2G1WCM1</accession>
<dbReference type="AlphaFoldDB" id="A0A2G1WCM1"/>
<keyword evidence="3" id="KW-1185">Reference proteome</keyword>
<evidence type="ECO:0000313" key="3">
    <source>
        <dbReference type="Proteomes" id="UP000225740"/>
    </source>
</evidence>
<evidence type="ECO:0000259" key="1">
    <source>
        <dbReference type="Pfam" id="PF10077"/>
    </source>
</evidence>
<proteinExistence type="predicted"/>
<dbReference type="OrthoDB" id="6571369at2"/>
<dbReference type="EMBL" id="NIZW01000002">
    <property type="protein sequence ID" value="PHQ36792.1"/>
    <property type="molecule type" value="Genomic_DNA"/>
</dbReference>
<dbReference type="Proteomes" id="UP000225740">
    <property type="component" value="Unassembled WGS sequence"/>
</dbReference>
<evidence type="ECO:0000313" key="2">
    <source>
        <dbReference type="EMBL" id="PHQ36792.1"/>
    </source>
</evidence>
<feature type="domain" description="DUF2314" evidence="1">
    <location>
        <begin position="1"/>
        <end position="137"/>
    </location>
</feature>
<organism evidence="2 3">
    <name type="scientific">Rhodopirellula bahusiensis</name>
    <dbReference type="NCBI Taxonomy" id="2014065"/>
    <lineage>
        <taxon>Bacteria</taxon>
        <taxon>Pseudomonadati</taxon>
        <taxon>Planctomycetota</taxon>
        <taxon>Planctomycetia</taxon>
        <taxon>Pirellulales</taxon>
        <taxon>Pirellulaceae</taxon>
        <taxon>Rhodopirellula</taxon>
    </lineage>
</organism>
<reference evidence="2 3" key="1">
    <citation type="submission" date="2017-06" db="EMBL/GenBank/DDBJ databases">
        <title>Description of Rhodopirellula bahusiensis sp. nov.</title>
        <authorList>
            <person name="Kizina J."/>
            <person name="Harder J."/>
        </authorList>
    </citation>
    <scope>NUCLEOTIDE SEQUENCE [LARGE SCALE GENOMIC DNA]</scope>
    <source>
        <strain evidence="2 3">SWK21</strain>
    </source>
</reference>
<dbReference type="InterPro" id="IPR036770">
    <property type="entry name" value="Ankyrin_rpt-contain_sf"/>
</dbReference>
<dbReference type="InterPro" id="IPR018756">
    <property type="entry name" value="DUF2314"/>
</dbReference>
<dbReference type="SUPFAM" id="SSF48403">
    <property type="entry name" value="Ankyrin repeat"/>
    <property type="match status" value="1"/>
</dbReference>